<keyword evidence="3" id="KW-1185">Reference proteome</keyword>
<feature type="non-terminal residue" evidence="2">
    <location>
        <position position="1"/>
    </location>
</feature>
<feature type="compositionally biased region" description="Polar residues" evidence="1">
    <location>
        <begin position="56"/>
        <end position="67"/>
    </location>
</feature>
<sequence>IHQVLKRTGPEESHIVPHQSVCPAPHLNHPAVVGDVSDSPDSKYPKHDSGAPAVSWSVSENTPSGQSAEGIAGSMKESESGPCNPGWQPSVG</sequence>
<feature type="compositionally biased region" description="Basic and acidic residues" evidence="1">
    <location>
        <begin position="40"/>
        <end position="49"/>
    </location>
</feature>
<proteinExistence type="predicted"/>
<evidence type="ECO:0000256" key="1">
    <source>
        <dbReference type="SAM" id="MobiDB-lite"/>
    </source>
</evidence>
<evidence type="ECO:0000313" key="3">
    <source>
        <dbReference type="Proteomes" id="UP000265520"/>
    </source>
</evidence>
<reference evidence="2 3" key="1">
    <citation type="journal article" date="2018" name="Front. Plant Sci.">
        <title>Red Clover (Trifolium pratense) and Zigzag Clover (T. medium) - A Picture of Genomic Similarities and Differences.</title>
        <authorList>
            <person name="Dluhosova J."/>
            <person name="Istvanek J."/>
            <person name="Nedelnik J."/>
            <person name="Repkova J."/>
        </authorList>
    </citation>
    <scope>NUCLEOTIDE SEQUENCE [LARGE SCALE GENOMIC DNA]</scope>
    <source>
        <strain evidence="3">cv. 10/8</strain>
        <tissue evidence="2">Leaf</tissue>
    </source>
</reference>
<dbReference type="AlphaFoldDB" id="A0A392TAU5"/>
<dbReference type="EMBL" id="LXQA010533020">
    <property type="protein sequence ID" value="MCI57674.1"/>
    <property type="molecule type" value="Genomic_DNA"/>
</dbReference>
<accession>A0A392TAU5</accession>
<dbReference type="Proteomes" id="UP000265520">
    <property type="component" value="Unassembled WGS sequence"/>
</dbReference>
<protein>
    <submittedName>
        <fullName evidence="2">Uncharacterized protein</fullName>
    </submittedName>
</protein>
<name>A0A392TAU5_9FABA</name>
<evidence type="ECO:0000313" key="2">
    <source>
        <dbReference type="EMBL" id="MCI57674.1"/>
    </source>
</evidence>
<organism evidence="2 3">
    <name type="scientific">Trifolium medium</name>
    <dbReference type="NCBI Taxonomy" id="97028"/>
    <lineage>
        <taxon>Eukaryota</taxon>
        <taxon>Viridiplantae</taxon>
        <taxon>Streptophyta</taxon>
        <taxon>Embryophyta</taxon>
        <taxon>Tracheophyta</taxon>
        <taxon>Spermatophyta</taxon>
        <taxon>Magnoliopsida</taxon>
        <taxon>eudicotyledons</taxon>
        <taxon>Gunneridae</taxon>
        <taxon>Pentapetalae</taxon>
        <taxon>rosids</taxon>
        <taxon>fabids</taxon>
        <taxon>Fabales</taxon>
        <taxon>Fabaceae</taxon>
        <taxon>Papilionoideae</taxon>
        <taxon>50 kb inversion clade</taxon>
        <taxon>NPAAA clade</taxon>
        <taxon>Hologalegina</taxon>
        <taxon>IRL clade</taxon>
        <taxon>Trifolieae</taxon>
        <taxon>Trifolium</taxon>
    </lineage>
</organism>
<feature type="non-terminal residue" evidence="2">
    <location>
        <position position="92"/>
    </location>
</feature>
<feature type="region of interest" description="Disordered" evidence="1">
    <location>
        <begin position="1"/>
        <end position="92"/>
    </location>
</feature>
<comment type="caution">
    <text evidence="2">The sequence shown here is derived from an EMBL/GenBank/DDBJ whole genome shotgun (WGS) entry which is preliminary data.</text>
</comment>